<evidence type="ECO:0000256" key="2">
    <source>
        <dbReference type="SAM" id="MobiDB-lite"/>
    </source>
</evidence>
<dbReference type="PROSITE" id="PS50088">
    <property type="entry name" value="ANK_REPEAT"/>
    <property type="match status" value="2"/>
</dbReference>
<dbReference type="Gene3D" id="3.40.50.300">
    <property type="entry name" value="P-loop containing nucleotide triphosphate hydrolases"/>
    <property type="match status" value="1"/>
</dbReference>
<dbReference type="GO" id="GO:0006508">
    <property type="term" value="P:proteolysis"/>
    <property type="evidence" value="ECO:0007669"/>
    <property type="project" value="InterPro"/>
</dbReference>
<dbReference type="SMART" id="SM00248">
    <property type="entry name" value="ANK"/>
    <property type="match status" value="5"/>
</dbReference>
<gene>
    <name evidence="4" type="ORF">L798_05435</name>
</gene>
<feature type="repeat" description="ANK" evidence="1">
    <location>
        <begin position="579"/>
        <end position="611"/>
    </location>
</feature>
<dbReference type="EMBL" id="KK852620">
    <property type="protein sequence ID" value="KDR20043.1"/>
    <property type="molecule type" value="Genomic_DNA"/>
</dbReference>
<feature type="region of interest" description="Disordered" evidence="2">
    <location>
        <begin position="1"/>
        <end position="25"/>
    </location>
</feature>
<accession>A0A067RB60</accession>
<keyword evidence="5" id="KW-1185">Reference proteome</keyword>
<dbReference type="PROSITE" id="PS50297">
    <property type="entry name" value="ANK_REP_REGION"/>
    <property type="match status" value="2"/>
</dbReference>
<dbReference type="PRINTS" id="PR01415">
    <property type="entry name" value="ANKYRIN"/>
</dbReference>
<dbReference type="AlphaFoldDB" id="A0A067RB60"/>
<evidence type="ECO:0000256" key="1">
    <source>
        <dbReference type="PROSITE-ProRule" id="PRU00023"/>
    </source>
</evidence>
<dbReference type="InParanoid" id="A0A067RB60"/>
<evidence type="ECO:0000313" key="5">
    <source>
        <dbReference type="Proteomes" id="UP000027135"/>
    </source>
</evidence>
<organism evidence="4 5">
    <name type="scientific">Zootermopsis nevadensis</name>
    <name type="common">Dampwood termite</name>
    <dbReference type="NCBI Taxonomy" id="136037"/>
    <lineage>
        <taxon>Eukaryota</taxon>
        <taxon>Metazoa</taxon>
        <taxon>Ecdysozoa</taxon>
        <taxon>Arthropoda</taxon>
        <taxon>Hexapoda</taxon>
        <taxon>Insecta</taxon>
        <taxon>Pterygota</taxon>
        <taxon>Neoptera</taxon>
        <taxon>Polyneoptera</taxon>
        <taxon>Dictyoptera</taxon>
        <taxon>Blattodea</taxon>
        <taxon>Blattoidea</taxon>
        <taxon>Termitoidae</taxon>
        <taxon>Termopsidae</taxon>
        <taxon>Zootermopsis</taxon>
    </lineage>
</organism>
<dbReference type="InterPro" id="IPR027417">
    <property type="entry name" value="P-loop_NTPase"/>
</dbReference>
<evidence type="ECO:0000259" key="3">
    <source>
        <dbReference type="PROSITE" id="PS50175"/>
    </source>
</evidence>
<feature type="repeat" description="ANK" evidence="1">
    <location>
        <begin position="814"/>
        <end position="841"/>
    </location>
</feature>
<dbReference type="PANTHER" id="PTHR24118:SF99">
    <property type="entry name" value="POTE ANKYRIN DOMAIN FAMILY MEMBER 3C-RELATED"/>
    <property type="match status" value="1"/>
</dbReference>
<dbReference type="InterPro" id="IPR002110">
    <property type="entry name" value="Ankyrin_rpt"/>
</dbReference>
<dbReference type="Gene3D" id="1.25.40.20">
    <property type="entry name" value="Ankyrin repeat-containing domain"/>
    <property type="match status" value="2"/>
</dbReference>
<dbReference type="SUPFAM" id="SSF48403">
    <property type="entry name" value="Ankyrin repeat"/>
    <property type="match status" value="2"/>
</dbReference>
<keyword evidence="1" id="KW-0040">ANK repeat</keyword>
<dbReference type="Proteomes" id="UP000027135">
    <property type="component" value="Unassembled WGS sequence"/>
</dbReference>
<dbReference type="InterPro" id="IPR036770">
    <property type="entry name" value="Ankyrin_rpt-contain_sf"/>
</dbReference>
<name>A0A067RB60_ZOONE</name>
<dbReference type="STRING" id="136037.A0A067RB60"/>
<dbReference type="PANTHER" id="PTHR24118">
    <property type="entry name" value="POTE ANKYRIN DOMAIN"/>
    <property type="match status" value="1"/>
</dbReference>
<dbReference type="InterPro" id="IPR001995">
    <property type="entry name" value="Peptidase_A2_cat"/>
</dbReference>
<dbReference type="SUPFAM" id="SSF52540">
    <property type="entry name" value="P-loop containing nucleoside triphosphate hydrolases"/>
    <property type="match status" value="1"/>
</dbReference>
<dbReference type="Pfam" id="PF12796">
    <property type="entry name" value="Ank_2"/>
    <property type="match status" value="2"/>
</dbReference>
<evidence type="ECO:0000313" key="4">
    <source>
        <dbReference type="EMBL" id="KDR20043.1"/>
    </source>
</evidence>
<protein>
    <submittedName>
        <fullName evidence="4">Serine/threonine-protein phosphatase 6 regulatory ankyrin repeat subunit B</fullName>
    </submittedName>
</protein>
<feature type="domain" description="Peptidase A2" evidence="3">
    <location>
        <begin position="748"/>
        <end position="771"/>
    </location>
</feature>
<dbReference type="GO" id="GO:0004190">
    <property type="term" value="F:aspartic-type endopeptidase activity"/>
    <property type="evidence" value="ECO:0007669"/>
    <property type="project" value="InterPro"/>
</dbReference>
<feature type="compositionally biased region" description="Basic and acidic residues" evidence="2">
    <location>
        <begin position="1"/>
        <end position="11"/>
    </location>
</feature>
<sequence>MAGTDTGERSLQEMGHQGIFQISTDDKQNIDKIKVENDVDVQSEDDSVDVRNDEVNTPSAFPIMKDEWKNCMDSVKDEPHSDSETCQGGNQVISVKAEDVSDMEIEEHYVAITFPVIKDEQEQNIDKIKVENDVDVQSEDDSVDVRNDEVNTPSAFPIMKDEWKNCMDSVKDEPHSDSETCRDGNQVISVKAEDVSDMEIEEHYVAITFPVIKDEQEETPATTMHDGVLPKYKKRSGSVGLKGELYGIRLASFLFARGLSKTEEFHLASNVDGAGALDDVVFKYREQKLYIGRKLTDPPRCYVSRILEHQVRLNDDILNLPDTSNALAITGLEPCKLKKYLHASEKIYEFKFDKISGNYSLKIVDPSNKPIGHHNVFQSIKPEEVRYVILGNKHPESNFKELKKFCKNVHWVHVKDDFFVWRDSSSDIDVIRKYIDKTKCESNDVRSILEHNYSTMLLAGEPGMGKTTFLSHMEHEIKEREPSMWVVRLNLNDHTSTLDSTEFEGECIDKCKKFLWEGAHSKEQNALELEKKYFYTRWNRQVAMLAEEFRLHVAVLNNDPEAANKLLGEKTDVNSVDKGGRTALHLAASYNSIIINRLLSVTGVDTNIPDVVLKWTPLSYAAKTRSWMAVDSQERTFLCEPGMGKTTFLSHMEHEIKEREPSMWVVRLNLNDHTSTLDSTEFEGECIDKCKKFLWEGAHSKEQNALELEKKIFLHALEQTGVDTNISDGVLKWTPLRYAAKTRSWMAVDSLLQSGADDIVLAEFYWDKEWRRAALWECAEKGNTKLLEFIINSGFDVNDVVSHPEYNIYKLPLLHKASLNSQEEVVRLLIERGADINVRTLDTRTAL</sequence>
<reference evidence="4 5" key="1">
    <citation type="journal article" date="2014" name="Nat. Commun.">
        <title>Molecular traces of alternative social organization in a termite genome.</title>
        <authorList>
            <person name="Terrapon N."/>
            <person name="Li C."/>
            <person name="Robertson H.M."/>
            <person name="Ji L."/>
            <person name="Meng X."/>
            <person name="Booth W."/>
            <person name="Chen Z."/>
            <person name="Childers C.P."/>
            <person name="Glastad K.M."/>
            <person name="Gokhale K."/>
            <person name="Gowin J."/>
            <person name="Gronenberg W."/>
            <person name="Hermansen R.A."/>
            <person name="Hu H."/>
            <person name="Hunt B.G."/>
            <person name="Huylmans A.K."/>
            <person name="Khalil S.M."/>
            <person name="Mitchell R.D."/>
            <person name="Munoz-Torres M.C."/>
            <person name="Mustard J.A."/>
            <person name="Pan H."/>
            <person name="Reese J.T."/>
            <person name="Scharf M.E."/>
            <person name="Sun F."/>
            <person name="Vogel H."/>
            <person name="Xiao J."/>
            <person name="Yang W."/>
            <person name="Yang Z."/>
            <person name="Yang Z."/>
            <person name="Zhou J."/>
            <person name="Zhu J."/>
            <person name="Brent C.S."/>
            <person name="Elsik C.G."/>
            <person name="Goodisman M.A."/>
            <person name="Liberles D.A."/>
            <person name="Roe R.M."/>
            <person name="Vargo E.L."/>
            <person name="Vilcinskas A."/>
            <person name="Wang J."/>
            <person name="Bornberg-Bauer E."/>
            <person name="Korb J."/>
            <person name="Zhang G."/>
            <person name="Liebig J."/>
        </authorList>
    </citation>
    <scope>NUCLEOTIDE SEQUENCE [LARGE SCALE GENOMIC DNA]</scope>
    <source>
        <tissue evidence="4">Whole organism</tissue>
    </source>
</reference>
<dbReference type="PROSITE" id="PS50175">
    <property type="entry name" value="ASP_PROT_RETROV"/>
    <property type="match status" value="1"/>
</dbReference>
<proteinExistence type="predicted"/>